<evidence type="ECO:0000313" key="3">
    <source>
        <dbReference type="EMBL" id="TKW37837.1"/>
    </source>
</evidence>
<dbReference type="Proteomes" id="UP000298652">
    <property type="component" value="Chromosome 1"/>
</dbReference>
<reference evidence="3" key="1">
    <citation type="submission" date="2019-03" db="EMBL/GenBank/DDBJ databases">
        <title>WGS assembly of Setaria viridis.</title>
        <authorList>
            <person name="Huang P."/>
            <person name="Jenkins J."/>
            <person name="Grimwood J."/>
            <person name="Barry K."/>
            <person name="Healey A."/>
            <person name="Mamidi S."/>
            <person name="Sreedasyam A."/>
            <person name="Shu S."/>
            <person name="Feldman M."/>
            <person name="Wu J."/>
            <person name="Yu Y."/>
            <person name="Chen C."/>
            <person name="Johnson J."/>
            <person name="Rokhsar D."/>
            <person name="Baxter I."/>
            <person name="Schmutz J."/>
            <person name="Brutnell T."/>
            <person name="Kellogg E."/>
        </authorList>
    </citation>
    <scope>NUCLEOTIDE SEQUENCE [LARGE SCALE GENOMIC DNA]</scope>
</reference>
<accession>A0A4U6WIH9</accession>
<feature type="transmembrane region" description="Helical" evidence="1">
    <location>
        <begin position="32"/>
        <end position="52"/>
    </location>
</feature>
<keyword evidence="1" id="KW-0812">Transmembrane</keyword>
<keyword evidence="1" id="KW-1133">Transmembrane helix</keyword>
<dbReference type="EMBL" id="CM016552">
    <property type="protein sequence ID" value="TKW37837.1"/>
    <property type="molecule type" value="Genomic_DNA"/>
</dbReference>
<keyword evidence="2" id="KW-0732">Signal</keyword>
<sequence length="105" mass="10803">MDQTVLLLLIVSAASCVNVALTEAPARPAWPVALAAYSVWALASVALAVLGAPPAPPPRVIRETASPAAAIRVHAPRSITESMARPWPMAAADGSPAPHTLHDTL</sequence>
<proteinExistence type="predicted"/>
<evidence type="ECO:0000313" key="4">
    <source>
        <dbReference type="Proteomes" id="UP000298652"/>
    </source>
</evidence>
<evidence type="ECO:0000256" key="1">
    <source>
        <dbReference type="SAM" id="Phobius"/>
    </source>
</evidence>
<dbReference type="AlphaFoldDB" id="A0A4U6WIH9"/>
<evidence type="ECO:0000256" key="2">
    <source>
        <dbReference type="SAM" id="SignalP"/>
    </source>
</evidence>
<feature type="chain" id="PRO_5020554908" evidence="2">
    <location>
        <begin position="17"/>
        <end position="105"/>
    </location>
</feature>
<name>A0A4U6WIH9_SETVI</name>
<organism evidence="3 4">
    <name type="scientific">Setaria viridis</name>
    <name type="common">Green bristlegrass</name>
    <name type="synonym">Setaria italica subsp. viridis</name>
    <dbReference type="NCBI Taxonomy" id="4556"/>
    <lineage>
        <taxon>Eukaryota</taxon>
        <taxon>Viridiplantae</taxon>
        <taxon>Streptophyta</taxon>
        <taxon>Embryophyta</taxon>
        <taxon>Tracheophyta</taxon>
        <taxon>Spermatophyta</taxon>
        <taxon>Magnoliopsida</taxon>
        <taxon>Liliopsida</taxon>
        <taxon>Poales</taxon>
        <taxon>Poaceae</taxon>
        <taxon>PACMAD clade</taxon>
        <taxon>Panicoideae</taxon>
        <taxon>Panicodae</taxon>
        <taxon>Paniceae</taxon>
        <taxon>Cenchrinae</taxon>
        <taxon>Setaria</taxon>
    </lineage>
</organism>
<keyword evidence="4" id="KW-1185">Reference proteome</keyword>
<keyword evidence="1" id="KW-0472">Membrane</keyword>
<gene>
    <name evidence="3" type="ORF">SEVIR_1G074700v2</name>
</gene>
<dbReference type="Gramene" id="TKW37837">
    <property type="protein sequence ID" value="TKW37837"/>
    <property type="gene ID" value="SEVIR_1G074700v2"/>
</dbReference>
<protein>
    <submittedName>
        <fullName evidence="3">Uncharacterized protein</fullName>
    </submittedName>
</protein>
<feature type="signal peptide" evidence="2">
    <location>
        <begin position="1"/>
        <end position="16"/>
    </location>
</feature>